<dbReference type="OrthoDB" id="125004at2759"/>
<keyword evidence="5 10" id="KW-0862">Zinc</keyword>
<dbReference type="GO" id="GO:0031017">
    <property type="term" value="P:exocrine pancreas development"/>
    <property type="evidence" value="ECO:0007669"/>
    <property type="project" value="UniProtKB-ARBA"/>
</dbReference>
<evidence type="ECO:0000256" key="5">
    <source>
        <dbReference type="ARBA" id="ARBA00022833"/>
    </source>
</evidence>
<dbReference type="EMBL" id="JANIIK010000110">
    <property type="protein sequence ID" value="KAJ3595933.1"/>
    <property type="molecule type" value="Genomic_DNA"/>
</dbReference>
<dbReference type="Proteomes" id="UP001148018">
    <property type="component" value="Unassembled WGS sequence"/>
</dbReference>
<dbReference type="InterPro" id="IPR001356">
    <property type="entry name" value="HD"/>
</dbReference>
<dbReference type="InterPro" id="IPR001781">
    <property type="entry name" value="Znf_LIM"/>
</dbReference>
<dbReference type="Gene3D" id="2.10.110.10">
    <property type="entry name" value="Cysteine Rich Protein"/>
    <property type="match status" value="2"/>
</dbReference>
<feature type="compositionally biased region" description="Low complexity" evidence="12">
    <location>
        <begin position="278"/>
        <end position="290"/>
    </location>
</feature>
<evidence type="ECO:0000256" key="1">
    <source>
        <dbReference type="ARBA" id="ARBA00004123"/>
    </source>
</evidence>
<evidence type="ECO:0000256" key="8">
    <source>
        <dbReference type="ARBA" id="ARBA00023155"/>
    </source>
</evidence>
<keyword evidence="6 10" id="KW-0440">LIM domain</keyword>
<dbReference type="GO" id="GO:0072359">
    <property type="term" value="P:circulatory system development"/>
    <property type="evidence" value="ECO:0007669"/>
    <property type="project" value="UniProtKB-ARBA"/>
</dbReference>
<dbReference type="SUPFAM" id="SSF46689">
    <property type="entry name" value="Homeodomain-like"/>
    <property type="match status" value="1"/>
</dbReference>
<dbReference type="FunFam" id="2.10.110.10:FF:000034">
    <property type="entry name" value="Insulin gene enhancer protein ISL"/>
    <property type="match status" value="1"/>
</dbReference>
<keyword evidence="2" id="KW-0217">Developmental protein</keyword>
<comment type="subcellular location">
    <subcellularLocation>
        <location evidence="1 11">Nucleus</location>
    </subcellularLocation>
</comment>
<evidence type="ECO:0000256" key="7">
    <source>
        <dbReference type="ARBA" id="ARBA00023125"/>
    </source>
</evidence>
<feature type="region of interest" description="Disordered" evidence="12">
    <location>
        <begin position="154"/>
        <end position="174"/>
    </location>
</feature>
<evidence type="ECO:0000256" key="2">
    <source>
        <dbReference type="ARBA" id="ARBA00022473"/>
    </source>
</evidence>
<dbReference type="SMART" id="SM00389">
    <property type="entry name" value="HOX"/>
    <property type="match status" value="1"/>
</dbReference>
<organism evidence="14 15">
    <name type="scientific">Muraenolepis orangiensis</name>
    <name type="common">Patagonian moray cod</name>
    <dbReference type="NCBI Taxonomy" id="630683"/>
    <lineage>
        <taxon>Eukaryota</taxon>
        <taxon>Metazoa</taxon>
        <taxon>Chordata</taxon>
        <taxon>Craniata</taxon>
        <taxon>Vertebrata</taxon>
        <taxon>Euteleostomi</taxon>
        <taxon>Actinopterygii</taxon>
        <taxon>Neopterygii</taxon>
        <taxon>Teleostei</taxon>
        <taxon>Neoteleostei</taxon>
        <taxon>Acanthomorphata</taxon>
        <taxon>Zeiogadaria</taxon>
        <taxon>Gadariae</taxon>
        <taxon>Gadiformes</taxon>
        <taxon>Muraenolepidoidei</taxon>
        <taxon>Muraenolepididae</taxon>
        <taxon>Muraenolepis</taxon>
    </lineage>
</organism>
<reference evidence="14" key="1">
    <citation type="submission" date="2022-07" db="EMBL/GenBank/DDBJ databases">
        <title>Chromosome-level genome of Muraenolepis orangiensis.</title>
        <authorList>
            <person name="Kim J."/>
        </authorList>
    </citation>
    <scope>NUCLEOTIDE SEQUENCE</scope>
    <source>
        <strain evidence="14">KU_S4_2022</strain>
        <tissue evidence="14">Muscle</tissue>
    </source>
</reference>
<dbReference type="InterPro" id="IPR047169">
    <property type="entry name" value="ISL1/2-like"/>
</dbReference>
<accession>A0A9Q0IFC6</accession>
<dbReference type="PROSITE" id="PS00478">
    <property type="entry name" value="LIM_DOMAIN_1"/>
    <property type="match status" value="2"/>
</dbReference>
<protein>
    <recommendedName>
        <fullName evidence="13">LIM zinc-binding domain-containing protein</fullName>
    </recommendedName>
</protein>
<dbReference type="InterPro" id="IPR009057">
    <property type="entry name" value="Homeodomain-like_sf"/>
</dbReference>
<dbReference type="SUPFAM" id="SSF57716">
    <property type="entry name" value="Glucocorticoid receptor-like (DNA-binding domain)"/>
    <property type="match status" value="2"/>
</dbReference>
<name>A0A9Q0IFC6_9TELE</name>
<dbReference type="PANTHER" id="PTHR24204:SF2">
    <property type="entry name" value="INSULIN GENE ENHANCER PROTEIN ISL-2"/>
    <property type="match status" value="1"/>
</dbReference>
<keyword evidence="9 11" id="KW-0539">Nucleus</keyword>
<keyword evidence="7 11" id="KW-0238">DNA-binding</keyword>
<dbReference type="GO" id="GO:0046872">
    <property type="term" value="F:metal ion binding"/>
    <property type="evidence" value="ECO:0007669"/>
    <property type="project" value="UniProtKB-KW"/>
</dbReference>
<feature type="domain" description="LIM zinc-binding" evidence="13">
    <location>
        <begin position="25"/>
        <end position="87"/>
    </location>
</feature>
<dbReference type="AlphaFoldDB" id="A0A9Q0IFC6"/>
<dbReference type="PANTHER" id="PTHR24204">
    <property type="entry name" value="INSULIN GENE ENHANCER PROTEIN"/>
    <property type="match status" value="1"/>
</dbReference>
<keyword evidence="8 11" id="KW-0371">Homeobox</keyword>
<feature type="compositionally biased region" description="Polar residues" evidence="12">
    <location>
        <begin position="291"/>
        <end position="313"/>
    </location>
</feature>
<dbReference type="Gene3D" id="1.10.10.60">
    <property type="entry name" value="Homeodomain-like"/>
    <property type="match status" value="1"/>
</dbReference>
<keyword evidence="3 10" id="KW-0479">Metal-binding</keyword>
<dbReference type="PROSITE" id="PS50023">
    <property type="entry name" value="LIM_DOMAIN_2"/>
    <property type="match status" value="2"/>
</dbReference>
<dbReference type="Pfam" id="PF00412">
    <property type="entry name" value="LIM"/>
    <property type="match status" value="2"/>
</dbReference>
<dbReference type="CDD" id="cd09366">
    <property type="entry name" value="LIM1_Isl"/>
    <property type="match status" value="1"/>
</dbReference>
<feature type="domain" description="LIM zinc-binding" evidence="13">
    <location>
        <begin position="88"/>
        <end position="149"/>
    </location>
</feature>
<evidence type="ECO:0000256" key="4">
    <source>
        <dbReference type="ARBA" id="ARBA00022737"/>
    </source>
</evidence>
<evidence type="ECO:0000256" key="6">
    <source>
        <dbReference type="ARBA" id="ARBA00023038"/>
    </source>
</evidence>
<evidence type="ECO:0000256" key="12">
    <source>
        <dbReference type="SAM" id="MobiDB-lite"/>
    </source>
</evidence>
<evidence type="ECO:0000313" key="15">
    <source>
        <dbReference type="Proteomes" id="UP001148018"/>
    </source>
</evidence>
<dbReference type="GO" id="GO:0000987">
    <property type="term" value="F:cis-regulatory region sequence-specific DNA binding"/>
    <property type="evidence" value="ECO:0007669"/>
    <property type="project" value="TreeGrafter"/>
</dbReference>
<dbReference type="FunFam" id="1.10.10.60:FF:000041">
    <property type="entry name" value="insulin gene enhancer protein ISL-1"/>
    <property type="match status" value="1"/>
</dbReference>
<dbReference type="GO" id="GO:0048665">
    <property type="term" value="P:neuron fate specification"/>
    <property type="evidence" value="ECO:0007669"/>
    <property type="project" value="InterPro"/>
</dbReference>
<evidence type="ECO:0000259" key="13">
    <source>
        <dbReference type="PROSITE" id="PS50023"/>
    </source>
</evidence>
<dbReference type="InterPro" id="IPR047244">
    <property type="entry name" value="ISL1/2-like_LIM1"/>
</dbReference>
<dbReference type="GO" id="GO:0000981">
    <property type="term" value="F:DNA-binding transcription factor activity, RNA polymerase II-specific"/>
    <property type="evidence" value="ECO:0007669"/>
    <property type="project" value="InterPro"/>
</dbReference>
<comment type="caution">
    <text evidence="14">The sequence shown here is derived from an EMBL/GenBank/DDBJ whole genome shotgun (WGS) entry which is preliminary data.</text>
</comment>
<proteinExistence type="predicted"/>
<feature type="region of interest" description="Disordered" evidence="12">
    <location>
        <begin position="278"/>
        <end position="313"/>
    </location>
</feature>
<dbReference type="GO" id="GO:0007409">
    <property type="term" value="P:axonogenesis"/>
    <property type="evidence" value="ECO:0007669"/>
    <property type="project" value="TreeGrafter"/>
</dbReference>
<dbReference type="Pfam" id="PF00046">
    <property type="entry name" value="Homeodomain"/>
    <property type="match status" value="1"/>
</dbReference>
<evidence type="ECO:0000256" key="10">
    <source>
        <dbReference type="PROSITE-ProRule" id="PRU00125"/>
    </source>
</evidence>
<dbReference type="FunFam" id="2.10.110.10:FF:000068">
    <property type="entry name" value="Insulin gene enhancer protein ISL-2"/>
    <property type="match status" value="1"/>
</dbReference>
<dbReference type="SMART" id="SM00132">
    <property type="entry name" value="LIM"/>
    <property type="match status" value="2"/>
</dbReference>
<sequence length="313" mass="35053">MVDILFNPFLLDDMGDHSKKKTAIAMCVGCGSQIHDQYILRVSPDLEWHAACLRCAECSRYLDESCTCFVREGKTYCKRDYVRLFGIKCAKCNAGFCSSDLVMRARENVYHMECFRCAVCTRHLLPGDEFSLREEELLCRADHCLLMERASTGKPVSVRHPPHRNHGHKQSEKTTRIRTVLNEKQLHTLRTCYNANPRPDALMKEQLVEMTSLSPRVIRNLQGMTGTPLVAGSPVRHDSSIPGNPVEVQSYQPPWKALSDFALQSDLDQPSFQHLVSFSESGSMGNSSGSDVTSLSSQLPDTPNSMVPSPVET</sequence>
<dbReference type="GO" id="GO:0005634">
    <property type="term" value="C:nucleus"/>
    <property type="evidence" value="ECO:0007669"/>
    <property type="project" value="UniProtKB-SubCell"/>
</dbReference>
<evidence type="ECO:0000256" key="9">
    <source>
        <dbReference type="ARBA" id="ARBA00023242"/>
    </source>
</evidence>
<gene>
    <name evidence="14" type="ORF">NHX12_002342</name>
</gene>
<keyword evidence="4" id="KW-0677">Repeat</keyword>
<keyword evidence="15" id="KW-1185">Reference proteome</keyword>
<evidence type="ECO:0000313" key="14">
    <source>
        <dbReference type="EMBL" id="KAJ3595933.1"/>
    </source>
</evidence>
<evidence type="ECO:0000256" key="3">
    <source>
        <dbReference type="ARBA" id="ARBA00022723"/>
    </source>
</evidence>
<evidence type="ECO:0000256" key="11">
    <source>
        <dbReference type="RuleBase" id="RU000682"/>
    </source>
</evidence>
<dbReference type="GO" id="GO:0045944">
    <property type="term" value="P:positive regulation of transcription by RNA polymerase II"/>
    <property type="evidence" value="ECO:0007669"/>
    <property type="project" value="InterPro"/>
</dbReference>